<keyword evidence="2" id="KW-0238">DNA-binding</keyword>
<proteinExistence type="predicted"/>
<dbReference type="PANTHER" id="PTHR47504">
    <property type="entry name" value="RIGHT ORIGIN-BINDING PROTEIN"/>
    <property type="match status" value="1"/>
</dbReference>
<feature type="domain" description="HTH araC/xylS-type" evidence="5">
    <location>
        <begin position="5"/>
        <end position="102"/>
    </location>
</feature>
<dbReference type="GO" id="GO:0043565">
    <property type="term" value="F:sequence-specific DNA binding"/>
    <property type="evidence" value="ECO:0007669"/>
    <property type="project" value="InterPro"/>
</dbReference>
<dbReference type="RefSeq" id="WP_115931126.1">
    <property type="nucleotide sequence ID" value="NZ_QREH01000001.1"/>
</dbReference>
<dbReference type="PRINTS" id="PR00032">
    <property type="entry name" value="HTHARAC"/>
</dbReference>
<keyword evidence="7" id="KW-1185">Reference proteome</keyword>
<evidence type="ECO:0000256" key="1">
    <source>
        <dbReference type="ARBA" id="ARBA00023015"/>
    </source>
</evidence>
<dbReference type="InterPro" id="IPR018062">
    <property type="entry name" value="HTH_AraC-typ_CS"/>
</dbReference>
<evidence type="ECO:0000256" key="2">
    <source>
        <dbReference type="ARBA" id="ARBA00023125"/>
    </source>
</evidence>
<organism evidence="6 7">
    <name type="scientific">Citricoccus muralis</name>
    <dbReference type="NCBI Taxonomy" id="169134"/>
    <lineage>
        <taxon>Bacteria</taxon>
        <taxon>Bacillati</taxon>
        <taxon>Actinomycetota</taxon>
        <taxon>Actinomycetes</taxon>
        <taxon>Micrococcales</taxon>
        <taxon>Micrococcaceae</taxon>
        <taxon>Citricoccus</taxon>
    </lineage>
</organism>
<evidence type="ECO:0000256" key="4">
    <source>
        <dbReference type="SAM" id="MobiDB-lite"/>
    </source>
</evidence>
<dbReference type="SMART" id="SM00871">
    <property type="entry name" value="AraC_E_bind"/>
    <property type="match status" value="1"/>
</dbReference>
<evidence type="ECO:0000313" key="6">
    <source>
        <dbReference type="EMBL" id="REE02913.1"/>
    </source>
</evidence>
<dbReference type="SUPFAM" id="SSF46689">
    <property type="entry name" value="Homeodomain-like"/>
    <property type="match status" value="2"/>
</dbReference>
<dbReference type="PANTHER" id="PTHR47504:SF5">
    <property type="entry name" value="RIGHT ORIGIN-BINDING PROTEIN"/>
    <property type="match status" value="1"/>
</dbReference>
<dbReference type="InterPro" id="IPR029441">
    <property type="entry name" value="Cass2"/>
</dbReference>
<keyword evidence="3" id="KW-0804">Transcription</keyword>
<dbReference type="PROSITE" id="PS01124">
    <property type="entry name" value="HTH_ARAC_FAMILY_2"/>
    <property type="match status" value="1"/>
</dbReference>
<accession>A0A3D9LCK2</accession>
<reference evidence="6 7" key="1">
    <citation type="submission" date="2018-07" db="EMBL/GenBank/DDBJ databases">
        <title>Sequencing the genomes of 1000 actinobacteria strains.</title>
        <authorList>
            <person name="Klenk H.-P."/>
        </authorList>
    </citation>
    <scope>NUCLEOTIDE SEQUENCE [LARGE SCALE GENOMIC DNA]</scope>
    <source>
        <strain evidence="6 7">DSM 14442</strain>
    </source>
</reference>
<dbReference type="Gene3D" id="1.10.10.60">
    <property type="entry name" value="Homeodomain-like"/>
    <property type="match status" value="1"/>
</dbReference>
<dbReference type="SMART" id="SM00342">
    <property type="entry name" value="HTH_ARAC"/>
    <property type="match status" value="1"/>
</dbReference>
<dbReference type="PROSITE" id="PS00041">
    <property type="entry name" value="HTH_ARAC_FAMILY_1"/>
    <property type="match status" value="1"/>
</dbReference>
<dbReference type="Proteomes" id="UP000256727">
    <property type="component" value="Unassembled WGS sequence"/>
</dbReference>
<dbReference type="AlphaFoldDB" id="A0A3D9LCK2"/>
<dbReference type="InterPro" id="IPR009057">
    <property type="entry name" value="Homeodomain-like_sf"/>
</dbReference>
<dbReference type="InterPro" id="IPR010499">
    <property type="entry name" value="AraC_E-bd"/>
</dbReference>
<dbReference type="Pfam" id="PF12833">
    <property type="entry name" value="HTH_18"/>
    <property type="match status" value="1"/>
</dbReference>
<protein>
    <submittedName>
        <fullName evidence="6">AraC family transcriptional regulator</fullName>
    </submittedName>
</protein>
<dbReference type="InterPro" id="IPR050959">
    <property type="entry name" value="MarA-like"/>
</dbReference>
<dbReference type="OrthoDB" id="9801123at2"/>
<dbReference type="InterPro" id="IPR018060">
    <property type="entry name" value="HTH_AraC"/>
</dbReference>
<gene>
    <name evidence="6" type="ORF">C8E99_0703</name>
</gene>
<dbReference type="SUPFAM" id="SSF55136">
    <property type="entry name" value="Probable bacterial effector-binding domain"/>
    <property type="match status" value="1"/>
</dbReference>
<keyword evidence="1" id="KW-0805">Transcription regulation</keyword>
<dbReference type="GO" id="GO:0003700">
    <property type="term" value="F:DNA-binding transcription factor activity"/>
    <property type="evidence" value="ECO:0007669"/>
    <property type="project" value="InterPro"/>
</dbReference>
<comment type="caution">
    <text evidence="6">The sequence shown here is derived from an EMBL/GenBank/DDBJ whole genome shotgun (WGS) entry which is preliminary data.</text>
</comment>
<evidence type="ECO:0000313" key="7">
    <source>
        <dbReference type="Proteomes" id="UP000256727"/>
    </source>
</evidence>
<sequence>MQHWNRAIGDIEADLTADVDVQELARTAMTSEFHFRRMFSTLSGMPLSEYVRRRRLTAATAEILDGSTVLDVAVRYGYGSAEAFNRAFKSLHGMTPTEARRPGAVLHSQPQLRFHLTVEGTTDVKHRIIEKAAFTLVGVNTRVPLIHEGDNAAIADFERSIDPDLRTQLAELSDQEPAGSVAVTVNIDEPRAEGSFLDYWRAVATTRPTPAGLGSLDVPAGLWVVFDTEGDFPEALQQLWADAATEWFPANPYRWAPGPELLSVQSDEGRTSGRGQLWIPIERD</sequence>
<dbReference type="InterPro" id="IPR020449">
    <property type="entry name" value="Tscrpt_reg_AraC-type_HTH"/>
</dbReference>
<name>A0A3D9LCK2_9MICC</name>
<dbReference type="InterPro" id="IPR011256">
    <property type="entry name" value="Reg_factor_effector_dom_sf"/>
</dbReference>
<feature type="region of interest" description="Disordered" evidence="4">
    <location>
        <begin position="265"/>
        <end position="284"/>
    </location>
</feature>
<dbReference type="EMBL" id="QREH01000001">
    <property type="protein sequence ID" value="REE02913.1"/>
    <property type="molecule type" value="Genomic_DNA"/>
</dbReference>
<dbReference type="Pfam" id="PF14526">
    <property type="entry name" value="Cass2"/>
    <property type="match status" value="1"/>
</dbReference>
<evidence type="ECO:0000259" key="5">
    <source>
        <dbReference type="PROSITE" id="PS01124"/>
    </source>
</evidence>
<evidence type="ECO:0000256" key="3">
    <source>
        <dbReference type="ARBA" id="ARBA00023163"/>
    </source>
</evidence>
<dbReference type="Gene3D" id="3.20.80.10">
    <property type="entry name" value="Regulatory factor, effector binding domain"/>
    <property type="match status" value="1"/>
</dbReference>